<sequence length="52" mass="6093">MFYEIWGWVSIILGLAMCAVIIYFLAKKDDDRAKEEAAREYFDAHGHWPDEA</sequence>
<dbReference type="Proteomes" id="UP001147653">
    <property type="component" value="Unassembled WGS sequence"/>
</dbReference>
<keyword evidence="3" id="KW-1185">Reference proteome</keyword>
<keyword evidence="1" id="KW-0812">Transmembrane</keyword>
<gene>
    <name evidence="2" type="ORF">OJ997_05250</name>
</gene>
<protein>
    <submittedName>
        <fullName evidence="2">Uncharacterized protein</fullName>
    </submittedName>
</protein>
<evidence type="ECO:0000313" key="3">
    <source>
        <dbReference type="Proteomes" id="UP001147653"/>
    </source>
</evidence>
<dbReference type="AlphaFoldDB" id="A0A9X3S7Y1"/>
<dbReference type="EMBL" id="JAPDDP010000006">
    <property type="protein sequence ID" value="MDA0179691.1"/>
    <property type="molecule type" value="Genomic_DNA"/>
</dbReference>
<dbReference type="RefSeq" id="WP_270023990.1">
    <property type="nucleotide sequence ID" value="NZ_JAPDDP010000006.1"/>
</dbReference>
<keyword evidence="1" id="KW-0472">Membrane</keyword>
<comment type="caution">
    <text evidence="2">The sequence shown here is derived from an EMBL/GenBank/DDBJ whole genome shotgun (WGS) entry which is preliminary data.</text>
</comment>
<evidence type="ECO:0000313" key="2">
    <source>
        <dbReference type="EMBL" id="MDA0179691.1"/>
    </source>
</evidence>
<accession>A0A9X3S7Y1</accession>
<evidence type="ECO:0000256" key="1">
    <source>
        <dbReference type="SAM" id="Phobius"/>
    </source>
</evidence>
<organism evidence="2 3">
    <name type="scientific">Solirubrobacter phytolaccae</name>
    <dbReference type="NCBI Taxonomy" id="1404360"/>
    <lineage>
        <taxon>Bacteria</taxon>
        <taxon>Bacillati</taxon>
        <taxon>Actinomycetota</taxon>
        <taxon>Thermoleophilia</taxon>
        <taxon>Solirubrobacterales</taxon>
        <taxon>Solirubrobacteraceae</taxon>
        <taxon>Solirubrobacter</taxon>
    </lineage>
</organism>
<proteinExistence type="predicted"/>
<reference evidence="2" key="1">
    <citation type="submission" date="2022-10" db="EMBL/GenBank/DDBJ databases">
        <title>The WGS of Solirubrobacter phytolaccae KCTC 29190.</title>
        <authorList>
            <person name="Jiang Z."/>
        </authorList>
    </citation>
    <scope>NUCLEOTIDE SEQUENCE</scope>
    <source>
        <strain evidence="2">KCTC 29190</strain>
    </source>
</reference>
<keyword evidence="1" id="KW-1133">Transmembrane helix</keyword>
<name>A0A9X3S7Y1_9ACTN</name>
<feature type="transmembrane region" description="Helical" evidence="1">
    <location>
        <begin position="6"/>
        <end position="26"/>
    </location>
</feature>